<dbReference type="InterPro" id="IPR015292">
    <property type="entry name" value="Tscrpt_reg_YbiH_C"/>
</dbReference>
<dbReference type="InterPro" id="IPR036271">
    <property type="entry name" value="Tet_transcr_reg_TetR-rel_C_sf"/>
</dbReference>
<dbReference type="HOGENOM" id="CLU_069356_16_1_4"/>
<dbReference type="Pfam" id="PF09209">
    <property type="entry name" value="CecR_C"/>
    <property type="match status" value="1"/>
</dbReference>
<dbReference type="EMBL" id="CP001965">
    <property type="protein sequence ID" value="ADE11170.1"/>
    <property type="molecule type" value="Genomic_DNA"/>
</dbReference>
<evidence type="ECO:0000259" key="3">
    <source>
        <dbReference type="PROSITE" id="PS50977"/>
    </source>
</evidence>
<dbReference type="Pfam" id="PF00440">
    <property type="entry name" value="TetR_N"/>
    <property type="match status" value="1"/>
</dbReference>
<dbReference type="InterPro" id="IPR050109">
    <property type="entry name" value="HTH-type_TetR-like_transc_reg"/>
</dbReference>
<evidence type="ECO:0000313" key="5">
    <source>
        <dbReference type="Proteomes" id="UP000001625"/>
    </source>
</evidence>
<feature type="domain" description="HTH tetR-type" evidence="3">
    <location>
        <begin position="38"/>
        <end position="98"/>
    </location>
</feature>
<dbReference type="PANTHER" id="PTHR30055">
    <property type="entry name" value="HTH-TYPE TRANSCRIPTIONAL REGULATOR RUTR"/>
    <property type="match status" value="1"/>
</dbReference>
<dbReference type="AlphaFoldDB" id="D5CQ06"/>
<dbReference type="InterPro" id="IPR001647">
    <property type="entry name" value="HTH_TetR"/>
</dbReference>
<reference evidence="4 5" key="1">
    <citation type="submission" date="2010-03" db="EMBL/GenBank/DDBJ databases">
        <title>Complete sequence of Sideroxydans lithotrophicus ES-1.</title>
        <authorList>
            <consortium name="US DOE Joint Genome Institute"/>
            <person name="Lucas S."/>
            <person name="Copeland A."/>
            <person name="Lapidus A."/>
            <person name="Cheng J.-F."/>
            <person name="Bruce D."/>
            <person name="Goodwin L."/>
            <person name="Pitluck S."/>
            <person name="Munk A.C."/>
            <person name="Detter J.C."/>
            <person name="Han C."/>
            <person name="Tapia R."/>
            <person name="Larimer F."/>
            <person name="Land M."/>
            <person name="Hauser L."/>
            <person name="Kyrpides N."/>
            <person name="Ivanova N."/>
            <person name="Emerson D."/>
            <person name="Woyke T."/>
        </authorList>
    </citation>
    <scope>NUCLEOTIDE SEQUENCE [LARGE SCALE GENOMIC DNA]</scope>
    <source>
        <strain evidence="4 5">ES-1</strain>
    </source>
</reference>
<dbReference type="GO" id="GO:0000976">
    <property type="term" value="F:transcription cis-regulatory region binding"/>
    <property type="evidence" value="ECO:0007669"/>
    <property type="project" value="TreeGrafter"/>
</dbReference>
<dbReference type="Gene3D" id="1.10.357.10">
    <property type="entry name" value="Tetracycline Repressor, domain 2"/>
    <property type="match status" value="1"/>
</dbReference>
<dbReference type="SUPFAM" id="SSF46689">
    <property type="entry name" value="Homeodomain-like"/>
    <property type="match status" value="1"/>
</dbReference>
<dbReference type="STRING" id="580332.Slit_0932"/>
<dbReference type="InterPro" id="IPR009057">
    <property type="entry name" value="Homeodomain-like_sf"/>
</dbReference>
<dbReference type="Gene3D" id="1.10.10.60">
    <property type="entry name" value="Homeodomain-like"/>
    <property type="match status" value="1"/>
</dbReference>
<dbReference type="Proteomes" id="UP000001625">
    <property type="component" value="Chromosome"/>
</dbReference>
<dbReference type="GO" id="GO:0003700">
    <property type="term" value="F:DNA-binding transcription factor activity"/>
    <property type="evidence" value="ECO:0007669"/>
    <property type="project" value="TreeGrafter"/>
</dbReference>
<name>D5CQ06_SIDLE</name>
<evidence type="ECO:0000313" key="4">
    <source>
        <dbReference type="EMBL" id="ADE11170.1"/>
    </source>
</evidence>
<evidence type="ECO:0000256" key="2">
    <source>
        <dbReference type="PROSITE-ProRule" id="PRU00335"/>
    </source>
</evidence>
<dbReference type="KEGG" id="slt:Slit_0932"/>
<feature type="DNA-binding region" description="H-T-H motif" evidence="2">
    <location>
        <begin position="61"/>
        <end position="80"/>
    </location>
</feature>
<protein>
    <submittedName>
        <fullName evidence="4">Transcriptional regulator, TetR family</fullName>
    </submittedName>
</protein>
<proteinExistence type="predicted"/>
<dbReference type="PROSITE" id="PS50977">
    <property type="entry name" value="HTH_TETR_2"/>
    <property type="match status" value="1"/>
</dbReference>
<evidence type="ECO:0000256" key="1">
    <source>
        <dbReference type="ARBA" id="ARBA00023125"/>
    </source>
</evidence>
<keyword evidence="1 2" id="KW-0238">DNA-binding</keyword>
<gene>
    <name evidence="4" type="ordered locus">Slit_0932</name>
</gene>
<dbReference type="PANTHER" id="PTHR30055:SF219">
    <property type="entry name" value="TRANSCRIPTIONAL REGULATORY PROTEIN"/>
    <property type="match status" value="1"/>
</dbReference>
<sequence>MPHPLIDPGLNVTAKKETRCLLLQTAQRLLGHQPSAQEETRWRLLQAASEVFAEVGYHAATTREICKRAGVNLASIHYYYGDKAELYREVFRLPFLNECNTFATLDIAQASLQEALRSFYGWLFPATAEEDPMQQLFMRLHAREEAEPSGVLGDAMLQAFRPNHEKMQALLCREFGLKKPDAEVDRLTFGVIGLATVYFHNRTAVDNFAPHLLEGQKARETMAQRLVGYAMALIEAERQRRTQAGRAKK</sequence>
<dbReference type="eggNOG" id="COG1309">
    <property type="taxonomic scope" value="Bacteria"/>
</dbReference>
<accession>D5CQ06</accession>
<dbReference type="SUPFAM" id="SSF48498">
    <property type="entry name" value="Tetracyclin repressor-like, C-terminal domain"/>
    <property type="match status" value="1"/>
</dbReference>
<keyword evidence="5" id="KW-1185">Reference proteome</keyword>
<organism evidence="4 5">
    <name type="scientific">Sideroxydans lithotrophicus (strain ES-1)</name>
    <dbReference type="NCBI Taxonomy" id="580332"/>
    <lineage>
        <taxon>Bacteria</taxon>
        <taxon>Pseudomonadati</taxon>
        <taxon>Pseudomonadota</taxon>
        <taxon>Betaproteobacteria</taxon>
        <taxon>Nitrosomonadales</taxon>
        <taxon>Gallionellaceae</taxon>
        <taxon>Sideroxydans</taxon>
    </lineage>
</organism>
<dbReference type="PRINTS" id="PR00455">
    <property type="entry name" value="HTHTETR"/>
</dbReference>